<name>A0ABN1MT39_9FLAO</name>
<accession>A0ABN1MT39</accession>
<keyword evidence="2" id="KW-1185">Reference proteome</keyword>
<reference evidence="1 2" key="1">
    <citation type="journal article" date="2019" name="Int. J. Syst. Evol. Microbiol.">
        <title>The Global Catalogue of Microorganisms (GCM) 10K type strain sequencing project: providing services to taxonomists for standard genome sequencing and annotation.</title>
        <authorList>
            <consortium name="The Broad Institute Genomics Platform"/>
            <consortium name="The Broad Institute Genome Sequencing Center for Infectious Disease"/>
            <person name="Wu L."/>
            <person name="Ma J."/>
        </authorList>
    </citation>
    <scope>NUCLEOTIDE SEQUENCE [LARGE SCALE GENOMIC DNA]</scope>
    <source>
        <strain evidence="1 2">JCM 16083</strain>
    </source>
</reference>
<organism evidence="1 2">
    <name type="scientific">Wandonia haliotis</name>
    <dbReference type="NCBI Taxonomy" id="574963"/>
    <lineage>
        <taxon>Bacteria</taxon>
        <taxon>Pseudomonadati</taxon>
        <taxon>Bacteroidota</taxon>
        <taxon>Flavobacteriia</taxon>
        <taxon>Flavobacteriales</taxon>
        <taxon>Crocinitomicaceae</taxon>
        <taxon>Wandonia</taxon>
    </lineage>
</organism>
<evidence type="ECO:0000313" key="1">
    <source>
        <dbReference type="EMBL" id="GAA0876465.1"/>
    </source>
</evidence>
<sequence>MRKDVVKCSILGSNKKSSNDDAFSRDTFNIIEIDQNNSSILNITATKLNNQNDIYRFVLNRIDEKIEIDKWLGSPTGWSENGELNSECVNCLEGGKLGFTKWRFSQ</sequence>
<dbReference type="EMBL" id="BAAAFH010000022">
    <property type="protein sequence ID" value="GAA0876465.1"/>
    <property type="molecule type" value="Genomic_DNA"/>
</dbReference>
<evidence type="ECO:0000313" key="2">
    <source>
        <dbReference type="Proteomes" id="UP001501126"/>
    </source>
</evidence>
<dbReference type="Proteomes" id="UP001501126">
    <property type="component" value="Unassembled WGS sequence"/>
</dbReference>
<protein>
    <submittedName>
        <fullName evidence="1">Uncharacterized protein</fullName>
    </submittedName>
</protein>
<gene>
    <name evidence="1" type="ORF">GCM10009118_28750</name>
</gene>
<proteinExistence type="predicted"/>
<comment type="caution">
    <text evidence="1">The sequence shown here is derived from an EMBL/GenBank/DDBJ whole genome shotgun (WGS) entry which is preliminary data.</text>
</comment>